<dbReference type="PANTHER" id="PTHR11778">
    <property type="entry name" value="SERYL-TRNA SYNTHETASE"/>
    <property type="match status" value="1"/>
</dbReference>
<keyword evidence="6" id="KW-0030">Aminoacyl-tRNA synthetase</keyword>
<dbReference type="GO" id="GO:0005524">
    <property type="term" value="F:ATP binding"/>
    <property type="evidence" value="ECO:0007669"/>
    <property type="project" value="UniProtKB-KW"/>
</dbReference>
<accession>A0A6G3MG96</accession>
<reference evidence="9" key="1">
    <citation type="submission" date="2018-11" db="EMBL/GenBank/DDBJ databases">
        <title>Henneguya salminicola genome and transcriptome.</title>
        <authorList>
            <person name="Yahalomi D."/>
            <person name="Atkinson S.D."/>
            <person name="Neuhof M."/>
            <person name="Chang E.S."/>
            <person name="Philippe H."/>
            <person name="Cartwright P."/>
            <person name="Bartholomew J.L."/>
            <person name="Huchon D."/>
        </authorList>
    </citation>
    <scope>NUCLEOTIDE SEQUENCE</scope>
    <source>
        <strain evidence="9">Hz1</strain>
        <tissue evidence="9">Whole</tissue>
    </source>
</reference>
<evidence type="ECO:0000313" key="9">
    <source>
        <dbReference type="EMBL" id="NDJ93019.1"/>
    </source>
</evidence>
<dbReference type="PROSITE" id="PS50862">
    <property type="entry name" value="AA_TRNA_LIGASE_II"/>
    <property type="match status" value="1"/>
</dbReference>
<dbReference type="Gene3D" id="1.10.287.40">
    <property type="entry name" value="Serine-tRNA synthetase, tRNA binding domain"/>
    <property type="match status" value="1"/>
</dbReference>
<evidence type="ECO:0000256" key="3">
    <source>
        <dbReference type="ARBA" id="ARBA00022598"/>
    </source>
</evidence>
<dbReference type="EMBL" id="GHBP01002175">
    <property type="protein sequence ID" value="NDJ93019.1"/>
    <property type="molecule type" value="Transcribed_RNA"/>
</dbReference>
<evidence type="ECO:0000256" key="7">
    <source>
        <dbReference type="ARBA" id="ARBA00031113"/>
    </source>
</evidence>
<dbReference type="GO" id="GO:0004828">
    <property type="term" value="F:serine-tRNA ligase activity"/>
    <property type="evidence" value="ECO:0007669"/>
    <property type="project" value="UniProtKB-EC"/>
</dbReference>
<dbReference type="InterPro" id="IPR045864">
    <property type="entry name" value="aa-tRNA-synth_II/BPL/LPL"/>
</dbReference>
<evidence type="ECO:0000259" key="8">
    <source>
        <dbReference type="PROSITE" id="PS50862"/>
    </source>
</evidence>
<evidence type="ECO:0000256" key="2">
    <source>
        <dbReference type="ARBA" id="ARBA00012840"/>
    </source>
</evidence>
<dbReference type="InterPro" id="IPR015866">
    <property type="entry name" value="Ser-tRNA-synth_1_N"/>
</dbReference>
<dbReference type="SUPFAM" id="SSF55681">
    <property type="entry name" value="Class II aaRS and biotin synthetases"/>
    <property type="match status" value="1"/>
</dbReference>
<dbReference type="GO" id="GO:0006434">
    <property type="term" value="P:seryl-tRNA aminoacylation"/>
    <property type="evidence" value="ECO:0007669"/>
    <property type="project" value="InterPro"/>
</dbReference>
<name>A0A6G3MG96_HENSL</name>
<feature type="domain" description="Aminoacyl-transfer RNA synthetases class-II family profile" evidence="8">
    <location>
        <begin position="197"/>
        <end position="322"/>
    </location>
</feature>
<dbReference type="InterPro" id="IPR010978">
    <property type="entry name" value="tRNA-bd_arm"/>
</dbReference>
<dbReference type="Pfam" id="PF00587">
    <property type="entry name" value="tRNA-synt_2b"/>
    <property type="match status" value="1"/>
</dbReference>
<dbReference type="Pfam" id="PF02403">
    <property type="entry name" value="Seryl_tRNA_N"/>
    <property type="match status" value="1"/>
</dbReference>
<keyword evidence="5" id="KW-0067">ATP-binding</keyword>
<proteinExistence type="inferred from homology"/>
<evidence type="ECO:0000256" key="4">
    <source>
        <dbReference type="ARBA" id="ARBA00022741"/>
    </source>
</evidence>
<dbReference type="FunFam" id="1.10.287.40:FF:000002">
    <property type="entry name" value="Serine--tRNA ligase, cytoplasmic"/>
    <property type="match status" value="1"/>
</dbReference>
<dbReference type="SUPFAM" id="SSF46589">
    <property type="entry name" value="tRNA-binding arm"/>
    <property type="match status" value="1"/>
</dbReference>
<evidence type="ECO:0000256" key="6">
    <source>
        <dbReference type="ARBA" id="ARBA00023146"/>
    </source>
</evidence>
<dbReference type="InterPro" id="IPR002314">
    <property type="entry name" value="aa-tRNA-synt_IIb"/>
</dbReference>
<dbReference type="AlphaFoldDB" id="A0A6G3MG96"/>
<dbReference type="PRINTS" id="PR00981">
    <property type="entry name" value="TRNASYNTHSER"/>
</dbReference>
<protein>
    <recommendedName>
        <fullName evidence="2">serine--tRNA ligase</fullName>
        <ecNumber evidence="2">6.1.1.11</ecNumber>
    </recommendedName>
    <alternativeName>
        <fullName evidence="7">Seryl-tRNA synthetase</fullName>
    </alternativeName>
</protein>
<dbReference type="InterPro" id="IPR002317">
    <property type="entry name" value="Ser-tRNA-ligase_type_1"/>
</dbReference>
<dbReference type="InterPro" id="IPR006195">
    <property type="entry name" value="aa-tRNA-synth_II"/>
</dbReference>
<comment type="similarity">
    <text evidence="1">Belongs to the class-II aminoacyl-tRNA synthetase family. Type-1 seryl-tRNA synthetase subfamily.</text>
</comment>
<evidence type="ECO:0000256" key="5">
    <source>
        <dbReference type="ARBA" id="ARBA00022840"/>
    </source>
</evidence>
<keyword evidence="4" id="KW-0547">Nucleotide-binding</keyword>
<dbReference type="EC" id="6.1.1.11" evidence="2"/>
<organism evidence="9">
    <name type="scientific">Henneguya salminicola</name>
    <name type="common">Myxosporean</name>
    <dbReference type="NCBI Taxonomy" id="69463"/>
    <lineage>
        <taxon>Eukaryota</taxon>
        <taxon>Metazoa</taxon>
        <taxon>Cnidaria</taxon>
        <taxon>Myxozoa</taxon>
        <taxon>Myxosporea</taxon>
        <taxon>Bivalvulida</taxon>
        <taxon>Platysporina</taxon>
        <taxon>Myxobolidae</taxon>
        <taxon>Henneguya</taxon>
    </lineage>
</organism>
<keyword evidence="3 9" id="KW-0436">Ligase</keyword>
<evidence type="ECO:0000256" key="1">
    <source>
        <dbReference type="ARBA" id="ARBA00010728"/>
    </source>
</evidence>
<dbReference type="Gene3D" id="3.30.930.10">
    <property type="entry name" value="Bira Bifunctional Protein, Domain 2"/>
    <property type="match status" value="1"/>
</dbReference>
<dbReference type="InterPro" id="IPR042103">
    <property type="entry name" value="SerRS_1_N_sf"/>
</dbReference>
<sequence>MVIDLNILRIDRGGNPDIVMKSERNRFKGTEHVEKILELDKFWKTMRHQLDTLNRQKNSASKFIGKKMKKKEEIGKDVELPELNLISITNDEFELLSISQLKLLSKNIDNEIANTSKILNTTEKERDDILNEIGNILHCSVFISNNEEFNEVLRISGDCAVQKTFSHVDLLLMINGADYKRGSAIAGNRGYFLKGPGVFIAQALIQHSLRFLNRMGFTVLYTPFFMKKNVMYEVAQLSQFDDELYKVVTKTDDKSKDYQEDEKYLIATSEQTIAAYHKGEWLSQELLPLKYAGLSTCFRQEVGSHGRDTAGIFRVHQFEKVE</sequence>